<dbReference type="OrthoDB" id="5376140at2759"/>
<keyword evidence="3 9" id="KW-0808">Transferase</keyword>
<dbReference type="InterPro" id="IPR031303">
    <property type="entry name" value="C5_meth_CS"/>
</dbReference>
<dbReference type="PROSITE" id="PS00094">
    <property type="entry name" value="C5_MTASE_1"/>
    <property type="match status" value="1"/>
</dbReference>
<dbReference type="PIRSF" id="PIRSF037404">
    <property type="entry name" value="DNMT1"/>
    <property type="match status" value="1"/>
</dbReference>
<dbReference type="GO" id="GO:0006346">
    <property type="term" value="P:DNA methylation-dependent constitutive heterochromatin formation"/>
    <property type="evidence" value="ECO:0007669"/>
    <property type="project" value="InterPro"/>
</dbReference>
<keyword evidence="4 9" id="KW-0949">S-adenosyl-L-methionine</keyword>
<dbReference type="Gene3D" id="3.90.120.10">
    <property type="entry name" value="DNA Methylase, subunit A, domain 2"/>
    <property type="match status" value="1"/>
</dbReference>
<dbReference type="Pfam" id="PF00145">
    <property type="entry name" value="DNA_methylase"/>
    <property type="match status" value="1"/>
</dbReference>
<dbReference type="GO" id="GO:0003682">
    <property type="term" value="F:chromatin binding"/>
    <property type="evidence" value="ECO:0007669"/>
    <property type="project" value="InterPro"/>
</dbReference>
<feature type="compositionally biased region" description="Polar residues" evidence="12">
    <location>
        <begin position="61"/>
        <end position="77"/>
    </location>
</feature>
<protein>
    <recommendedName>
        <fullName evidence="11">Cytosine-specific methyltransferase</fullName>
        <ecNumber evidence="11">2.1.1.37</ecNumber>
    </recommendedName>
</protein>
<dbReference type="EC" id="2.1.1.37" evidence="11"/>
<evidence type="ECO:0000256" key="5">
    <source>
        <dbReference type="ARBA" id="ARBA00022737"/>
    </source>
</evidence>
<dbReference type="InterPro" id="IPR018117">
    <property type="entry name" value="C5_DNA_meth_AS"/>
</dbReference>
<sequence>MQRKSSSRSLWCGGNDDSKYKLRSSGPIKAAYVGLHPRRSDASALASVSRDRSSSLSSRVHTNQSTSSRASVVTSDSPDLDTEMAVEEDMGIESDESHTVVALDDDLEDIYVPEEDEVPETSDLIVPFEAIFDDDDDDDDDDKLVPMRALTAFTIYRRDTRQLIPFTSLLEYRDLPDGIAASGFVAAWIQDEEHYGVIHDKDQEDLHVILSDLTDINMEHVQDNTLDSKVYIATEYAWYILDVPSAAYTPHYSSFWIGHHLFNLAVSLSTEDTLLDLPGFMEEIDALPAAAAHSEQQSAAMLTIGRELSQADFAEQYVVGPSQFCLSAASSLSLKQSYISDALVELFDDEHFMQILKDVPLIRHLLGKKLARSGSRTLKGRLPAKSRSAGNGLAKTVVTWRVRQYARGLFIQPMQVVGEAVGQDPPINPPATFVHVGNHSKVRWGEELVEETEHYRAVTIDGVRYQAGDAVICEPGLDDNAKRAENSKGEESRGDNQLANDKWFAKICYFFEEDGQKKFHAQWYQAGVKTLLQQTAHPQELFLTNECHDVLLDCILQKCNLKELLPSDEEPAPNLQYEENDFFTGQVFLTWDYNDACFMEVSSEETEAVIEACEAWQPCYACGLKILATNTAGWIPLTPPDLPPVAKDDHQLYQIAQISELYMDVDQDGELIWHADLRVFHRYSVLAKGTNVLADERRLYLASSPMYWEPISSIDGKIYVVHSAALPSGFDLEEWVEHDDHFYVDSFYQTSELSGPDELLPLPLQVFKACQACHVEHLASLEEQTSLSEKHSPLRGLELFAGAGGLSTGLNLSGFVDTKWAVEFEPYIAATHQANHPDTIVYNQDSNVLLKHAVQTFEGLSPEPLKARDSVHPKILPPMPQPEEVDFIYGGPPCQSFSGMNHNKRDDDPRSTMACNMLSYVEFYKPSFFLLENVKGMVHHKLTSQSRDLKKAGSVVTMGVIKFILRSLIGLGYQARFKLLQAGQYGSPQNRLRVIFWGARRELPLPKFPMPTHFFEPTHNINLSDKCVLKPAARIFWIPGKDEAYHHQCAPMPPVTAMDAISDLPPFDWINPHRTISRTAEDKEEAASRRKEGIAQLGTADKTTGYDSPVSYSYPPLNRYQLLMRHKMGKKSKVKYHWTPKFNDTTVERVVNIPLGGKYNHADLPPELATGYENIPKNTTLYGRIEEDGHFRTALTTMNPAHKGGNVLHPTQKRILTVRECARSQGFPDHYKFVSYSDTPQGQVRDQLKQIGNAVPIPLGMALGRELGKALFIMWKRQDDEEARERANSPEAGEGEDMEEDDEQEEEEEEEEEDDGMSEAY</sequence>
<feature type="active site" evidence="8 9">
    <location>
        <position position="894"/>
    </location>
</feature>
<dbReference type="PROSITE" id="PS51679">
    <property type="entry name" value="SAM_MT_C5"/>
    <property type="match status" value="1"/>
</dbReference>
<feature type="compositionally biased region" description="Low complexity" evidence="12">
    <location>
        <begin position="42"/>
        <end position="60"/>
    </location>
</feature>
<dbReference type="GO" id="GO:0032259">
    <property type="term" value="P:methylation"/>
    <property type="evidence" value="ECO:0007669"/>
    <property type="project" value="UniProtKB-KW"/>
</dbReference>
<keyword evidence="15" id="KW-1185">Reference proteome</keyword>
<evidence type="ECO:0000256" key="12">
    <source>
        <dbReference type="SAM" id="MobiDB-lite"/>
    </source>
</evidence>
<dbReference type="InterPro" id="IPR001525">
    <property type="entry name" value="C5_MeTfrase"/>
</dbReference>
<feature type="region of interest" description="Disordered" evidence="12">
    <location>
        <begin position="1278"/>
        <end position="1321"/>
    </location>
</feature>
<feature type="region of interest" description="Disordered" evidence="12">
    <location>
        <begin position="1078"/>
        <end position="1102"/>
    </location>
</feature>
<reference evidence="14 15" key="1">
    <citation type="submission" date="2018-11" db="EMBL/GenBank/DDBJ databases">
        <title>Genome assembly of Steccherinum ochraceum LE-BIN_3174, the white-rot fungus of the Steccherinaceae family (The Residual Polyporoid clade, Polyporales, Basidiomycota).</title>
        <authorList>
            <person name="Fedorova T.V."/>
            <person name="Glazunova O.A."/>
            <person name="Landesman E.O."/>
            <person name="Moiseenko K.V."/>
            <person name="Psurtseva N.V."/>
            <person name="Savinova O.S."/>
            <person name="Shakhova N.V."/>
            <person name="Tyazhelova T.V."/>
            <person name="Vasina D.V."/>
        </authorList>
    </citation>
    <scope>NUCLEOTIDE SEQUENCE [LARGE SCALE GENOMIC DNA]</scope>
    <source>
        <strain evidence="14 15">LE-BIN_3174</strain>
    </source>
</reference>
<dbReference type="NCBIfam" id="TIGR00675">
    <property type="entry name" value="dcm"/>
    <property type="match status" value="1"/>
</dbReference>
<feature type="domain" description="BAH" evidence="13">
    <location>
        <begin position="484"/>
        <end position="599"/>
    </location>
</feature>
<feature type="compositionally biased region" description="Basic and acidic residues" evidence="12">
    <location>
        <begin position="1278"/>
        <end position="1288"/>
    </location>
</feature>
<comment type="catalytic activity">
    <reaction evidence="11">
        <text>a 2'-deoxycytidine in DNA + S-adenosyl-L-methionine = a 5-methyl-2'-deoxycytidine in DNA + S-adenosyl-L-homocysteine + H(+)</text>
        <dbReference type="Rhea" id="RHEA:13681"/>
        <dbReference type="Rhea" id="RHEA-COMP:11369"/>
        <dbReference type="Rhea" id="RHEA-COMP:11370"/>
        <dbReference type="ChEBI" id="CHEBI:15378"/>
        <dbReference type="ChEBI" id="CHEBI:57856"/>
        <dbReference type="ChEBI" id="CHEBI:59789"/>
        <dbReference type="ChEBI" id="CHEBI:85452"/>
        <dbReference type="ChEBI" id="CHEBI:85454"/>
        <dbReference type="EC" id="2.1.1.37"/>
    </reaction>
</comment>
<dbReference type="SUPFAM" id="SSF53335">
    <property type="entry name" value="S-adenosyl-L-methionine-dependent methyltransferases"/>
    <property type="match status" value="1"/>
</dbReference>
<comment type="subcellular location">
    <subcellularLocation>
        <location evidence="1">Nucleus</location>
    </subcellularLocation>
</comment>
<comment type="similarity">
    <text evidence="9 10">Belongs to the class I-like SAM-binding methyltransferase superfamily. C5-methyltransferase family.</text>
</comment>
<dbReference type="SMART" id="SM00439">
    <property type="entry name" value="BAH"/>
    <property type="match status" value="1"/>
</dbReference>
<dbReference type="GO" id="GO:0003886">
    <property type="term" value="F:DNA (cytosine-5-)-methyltransferase activity"/>
    <property type="evidence" value="ECO:0007669"/>
    <property type="project" value="UniProtKB-EC"/>
</dbReference>
<evidence type="ECO:0000313" key="14">
    <source>
        <dbReference type="EMBL" id="TCD67280.1"/>
    </source>
</evidence>
<feature type="region of interest" description="Disordered" evidence="12">
    <location>
        <begin position="1"/>
        <end position="23"/>
    </location>
</feature>
<dbReference type="Proteomes" id="UP000292702">
    <property type="component" value="Unassembled WGS sequence"/>
</dbReference>
<organism evidence="14 15">
    <name type="scientific">Steccherinum ochraceum</name>
    <dbReference type="NCBI Taxonomy" id="92696"/>
    <lineage>
        <taxon>Eukaryota</taxon>
        <taxon>Fungi</taxon>
        <taxon>Dikarya</taxon>
        <taxon>Basidiomycota</taxon>
        <taxon>Agaricomycotina</taxon>
        <taxon>Agaricomycetes</taxon>
        <taxon>Polyporales</taxon>
        <taxon>Steccherinaceae</taxon>
        <taxon>Steccherinum</taxon>
    </lineage>
</organism>
<dbReference type="PROSITE" id="PS51038">
    <property type="entry name" value="BAH"/>
    <property type="match status" value="1"/>
</dbReference>
<dbReference type="GO" id="GO:0003677">
    <property type="term" value="F:DNA binding"/>
    <property type="evidence" value="ECO:0007669"/>
    <property type="project" value="UniProtKB-KW"/>
</dbReference>
<evidence type="ECO:0000256" key="1">
    <source>
        <dbReference type="ARBA" id="ARBA00004123"/>
    </source>
</evidence>
<dbReference type="PRINTS" id="PR00105">
    <property type="entry name" value="C5METTRFRASE"/>
</dbReference>
<dbReference type="EMBL" id="RWJN01000103">
    <property type="protein sequence ID" value="TCD67280.1"/>
    <property type="molecule type" value="Genomic_DNA"/>
</dbReference>
<dbReference type="Pfam" id="PF01426">
    <property type="entry name" value="BAH"/>
    <property type="match status" value="1"/>
</dbReference>
<evidence type="ECO:0000256" key="9">
    <source>
        <dbReference type="PROSITE-ProRule" id="PRU01016"/>
    </source>
</evidence>
<dbReference type="PANTHER" id="PTHR10629">
    <property type="entry name" value="CYTOSINE-SPECIFIC METHYLTRANSFERASE"/>
    <property type="match status" value="1"/>
</dbReference>
<keyword evidence="5" id="KW-0677">Repeat</keyword>
<gene>
    <name evidence="14" type="ORF">EIP91_000302</name>
</gene>
<feature type="compositionally biased region" description="Basic and acidic residues" evidence="12">
    <location>
        <begin position="1079"/>
        <end position="1093"/>
    </location>
</feature>
<dbReference type="GO" id="GO:0005634">
    <property type="term" value="C:nucleus"/>
    <property type="evidence" value="ECO:0007669"/>
    <property type="project" value="UniProtKB-SubCell"/>
</dbReference>
<dbReference type="InterPro" id="IPR050390">
    <property type="entry name" value="C5-Methyltransferase"/>
</dbReference>
<dbReference type="GO" id="GO:0044027">
    <property type="term" value="P:negative regulation of gene expression via chromosomal CpG island methylation"/>
    <property type="evidence" value="ECO:0007669"/>
    <property type="project" value="TreeGrafter"/>
</dbReference>
<keyword evidence="2 9" id="KW-0489">Methyltransferase</keyword>
<evidence type="ECO:0000256" key="3">
    <source>
        <dbReference type="ARBA" id="ARBA00022679"/>
    </source>
</evidence>
<evidence type="ECO:0000256" key="2">
    <source>
        <dbReference type="ARBA" id="ARBA00022603"/>
    </source>
</evidence>
<evidence type="ECO:0000313" key="15">
    <source>
        <dbReference type="Proteomes" id="UP000292702"/>
    </source>
</evidence>
<accession>A0A4R0RFZ7</accession>
<comment type="caution">
    <text evidence="14">The sequence shown here is derived from an EMBL/GenBank/DDBJ whole genome shotgun (WGS) entry which is preliminary data.</text>
</comment>
<keyword evidence="7" id="KW-0539">Nucleus</keyword>
<dbReference type="PANTHER" id="PTHR10629:SF50">
    <property type="entry name" value="DNA (CYTOSINE-5)-METHYLTRANSFERASE CMT3"/>
    <property type="match status" value="1"/>
</dbReference>
<proteinExistence type="inferred from homology"/>
<evidence type="ECO:0000256" key="11">
    <source>
        <dbReference type="RuleBase" id="RU000417"/>
    </source>
</evidence>
<dbReference type="Gene3D" id="2.30.30.490">
    <property type="match status" value="2"/>
</dbReference>
<dbReference type="PROSITE" id="PS00095">
    <property type="entry name" value="C5_MTASE_2"/>
    <property type="match status" value="1"/>
</dbReference>
<dbReference type="InterPro" id="IPR022702">
    <property type="entry name" value="Cytosine_MeTrfase1_RFD"/>
</dbReference>
<name>A0A4R0RFZ7_9APHY</name>
<feature type="compositionally biased region" description="Acidic residues" evidence="12">
    <location>
        <begin position="1293"/>
        <end position="1321"/>
    </location>
</feature>
<dbReference type="InterPro" id="IPR029063">
    <property type="entry name" value="SAM-dependent_MTases_sf"/>
</dbReference>
<evidence type="ECO:0000256" key="8">
    <source>
        <dbReference type="PIRSR" id="PIRSR037404-1"/>
    </source>
</evidence>
<dbReference type="InterPro" id="IPR001025">
    <property type="entry name" value="BAH_dom"/>
</dbReference>
<feature type="region of interest" description="Disordered" evidence="12">
    <location>
        <begin position="39"/>
        <end position="80"/>
    </location>
</feature>
<evidence type="ECO:0000259" key="13">
    <source>
        <dbReference type="PROSITE" id="PS51038"/>
    </source>
</evidence>
<evidence type="ECO:0000256" key="7">
    <source>
        <dbReference type="ARBA" id="ARBA00023242"/>
    </source>
</evidence>
<keyword evidence="6" id="KW-0238">DNA-binding</keyword>
<evidence type="ECO:0000256" key="10">
    <source>
        <dbReference type="RuleBase" id="RU000416"/>
    </source>
</evidence>
<dbReference type="Pfam" id="PF12047">
    <property type="entry name" value="DNMT1-RFD"/>
    <property type="match status" value="1"/>
</dbReference>
<evidence type="ECO:0000256" key="4">
    <source>
        <dbReference type="ARBA" id="ARBA00022691"/>
    </source>
</evidence>
<dbReference type="InterPro" id="IPR043151">
    <property type="entry name" value="BAH_sf"/>
</dbReference>
<dbReference type="STRING" id="92696.A0A4R0RFZ7"/>
<dbReference type="Gene3D" id="3.40.50.150">
    <property type="entry name" value="Vaccinia Virus protein VP39"/>
    <property type="match status" value="1"/>
</dbReference>
<evidence type="ECO:0000256" key="6">
    <source>
        <dbReference type="ARBA" id="ARBA00023125"/>
    </source>
</evidence>